<dbReference type="EMBL" id="GBRH01158258">
    <property type="protein sequence ID" value="JAE39638.1"/>
    <property type="molecule type" value="Transcribed_RNA"/>
</dbReference>
<dbReference type="AlphaFoldDB" id="A0A0A9I3B3"/>
<proteinExistence type="predicted"/>
<reference evidence="1" key="2">
    <citation type="journal article" date="2015" name="Data Brief">
        <title>Shoot transcriptome of the giant reed, Arundo donax.</title>
        <authorList>
            <person name="Barrero R.A."/>
            <person name="Guerrero F.D."/>
            <person name="Moolhuijzen P."/>
            <person name="Goolsby J.A."/>
            <person name="Tidwell J."/>
            <person name="Bellgard S.E."/>
            <person name="Bellgard M.I."/>
        </authorList>
    </citation>
    <scope>NUCLEOTIDE SEQUENCE</scope>
    <source>
        <tissue evidence="1">Shoot tissue taken approximately 20 cm above the soil surface</tissue>
    </source>
</reference>
<protein>
    <submittedName>
        <fullName evidence="1">Uncharacterized protein</fullName>
    </submittedName>
</protein>
<evidence type="ECO:0000313" key="1">
    <source>
        <dbReference type="EMBL" id="JAE39638.1"/>
    </source>
</evidence>
<reference evidence="1" key="1">
    <citation type="submission" date="2014-09" db="EMBL/GenBank/DDBJ databases">
        <authorList>
            <person name="Magalhaes I.L.F."/>
            <person name="Oliveira U."/>
            <person name="Santos F.R."/>
            <person name="Vidigal T.H.D.A."/>
            <person name="Brescovit A.D."/>
            <person name="Santos A.J."/>
        </authorList>
    </citation>
    <scope>NUCLEOTIDE SEQUENCE</scope>
    <source>
        <tissue evidence="1">Shoot tissue taken approximately 20 cm above the soil surface</tissue>
    </source>
</reference>
<organism evidence="1">
    <name type="scientific">Arundo donax</name>
    <name type="common">Giant reed</name>
    <name type="synonym">Donax arundinaceus</name>
    <dbReference type="NCBI Taxonomy" id="35708"/>
    <lineage>
        <taxon>Eukaryota</taxon>
        <taxon>Viridiplantae</taxon>
        <taxon>Streptophyta</taxon>
        <taxon>Embryophyta</taxon>
        <taxon>Tracheophyta</taxon>
        <taxon>Spermatophyta</taxon>
        <taxon>Magnoliopsida</taxon>
        <taxon>Liliopsida</taxon>
        <taxon>Poales</taxon>
        <taxon>Poaceae</taxon>
        <taxon>PACMAD clade</taxon>
        <taxon>Arundinoideae</taxon>
        <taxon>Arundineae</taxon>
        <taxon>Arundo</taxon>
    </lineage>
</organism>
<sequence>MVDNEDHIEVTHYSFEPSENWLRTCITKHCLEKQGFHSCRKSSKVLT</sequence>
<accession>A0A0A9I3B3</accession>
<name>A0A0A9I3B3_ARUDO</name>